<evidence type="ECO:0000256" key="14">
    <source>
        <dbReference type="PIRSR" id="PIRSR000382-3"/>
    </source>
</evidence>
<evidence type="ECO:0000256" key="1">
    <source>
        <dbReference type="ARBA" id="ARBA00002777"/>
    </source>
</evidence>
<evidence type="ECO:0000256" key="12">
    <source>
        <dbReference type="PIRSR" id="PIRSR000382-1"/>
    </source>
</evidence>
<evidence type="ECO:0000256" key="4">
    <source>
        <dbReference type="ARBA" id="ARBA00012034"/>
    </source>
</evidence>
<dbReference type="AlphaFoldDB" id="A0A7X2S360"/>
<dbReference type="Pfam" id="PF01717">
    <property type="entry name" value="Meth_synt_2"/>
    <property type="match status" value="1"/>
</dbReference>
<feature type="binding site" evidence="12">
    <location>
        <position position="115"/>
    </location>
    <ligand>
        <name>5-methyltetrahydropteroyltri-L-glutamate</name>
        <dbReference type="ChEBI" id="CHEBI:58207"/>
    </ligand>
</feature>
<feature type="binding site" evidence="12">
    <location>
        <position position="578"/>
    </location>
    <ligand>
        <name>L-methionine</name>
        <dbReference type="ChEBI" id="CHEBI:57844"/>
    </ligand>
</feature>
<dbReference type="GO" id="GO:0009086">
    <property type="term" value="P:methionine biosynthetic process"/>
    <property type="evidence" value="ECO:0007669"/>
    <property type="project" value="UniProtKB-KW"/>
</dbReference>
<accession>A0A7X2S360</accession>
<keyword evidence="8 13" id="KW-0479">Metal-binding</keyword>
<comment type="pathway">
    <text evidence="2">Amino-acid biosynthesis; L-methionine biosynthesis via de novo pathway; L-methionine from L-homocysteine (MetE route): step 1/1.</text>
</comment>
<dbReference type="EC" id="2.1.1.14" evidence="4"/>
<feature type="active site" description="Proton donor" evidence="14">
    <location>
        <position position="673"/>
    </location>
</feature>
<keyword evidence="9" id="KW-0677">Repeat</keyword>
<evidence type="ECO:0000259" key="16">
    <source>
        <dbReference type="Pfam" id="PF08267"/>
    </source>
</evidence>
<feature type="domain" description="Cobalamin-independent methionine synthase MetE C-terminal/archaeal" evidence="15">
    <location>
        <begin position="405"/>
        <end position="727"/>
    </location>
</feature>
<keyword evidence="11" id="KW-0486">Methionine biosynthesis</keyword>
<dbReference type="UniPathway" id="UPA00051">
    <property type="reaction ID" value="UER00082"/>
</dbReference>
<comment type="caution">
    <text evidence="17">The sequence shown here is derived from an EMBL/GenBank/DDBJ whole genome shotgun (WGS) entry which is preliminary data.</text>
</comment>
<feature type="binding site" evidence="13">
    <location>
        <position position="644"/>
    </location>
    <ligand>
        <name>Zn(2+)</name>
        <dbReference type="ChEBI" id="CHEBI:29105"/>
        <label>1</label>
        <note>catalytic</note>
    </ligand>
</feature>
<evidence type="ECO:0000313" key="17">
    <source>
        <dbReference type="EMBL" id="MTH52670.1"/>
    </source>
</evidence>
<gene>
    <name evidence="17" type="primary">metE</name>
    <name evidence="17" type="ORF">GKZ89_04555</name>
</gene>
<dbReference type="PANTHER" id="PTHR30519">
    <property type="entry name" value="5-METHYLTETRAHYDROPTEROYLTRIGLUTAMATE--HOMOCYSTEINE METHYLTRANSFERASE"/>
    <property type="match status" value="1"/>
</dbReference>
<dbReference type="InterPro" id="IPR038071">
    <property type="entry name" value="UROD/MetE-like_sf"/>
</dbReference>
<feature type="binding site" evidence="13">
    <location>
        <position position="620"/>
    </location>
    <ligand>
        <name>Zn(2+)</name>
        <dbReference type="ChEBI" id="CHEBI:29105"/>
        <label>1</label>
        <note>catalytic</note>
    </ligand>
</feature>
<comment type="similarity">
    <text evidence="3">Belongs to the vitamin-B12 independent methionine synthase family.</text>
</comment>
<dbReference type="CDD" id="cd03312">
    <property type="entry name" value="CIMS_N_terminal_like"/>
    <property type="match status" value="1"/>
</dbReference>
<organism evidence="17 18">
    <name type="scientific">Metabacillus mangrovi</name>
    <dbReference type="NCBI Taxonomy" id="1491830"/>
    <lineage>
        <taxon>Bacteria</taxon>
        <taxon>Bacillati</taxon>
        <taxon>Bacillota</taxon>
        <taxon>Bacilli</taxon>
        <taxon>Bacillales</taxon>
        <taxon>Bacillaceae</taxon>
        <taxon>Metabacillus</taxon>
    </lineage>
</organism>
<feature type="binding site" evidence="12">
    <location>
        <begin position="410"/>
        <end position="412"/>
    </location>
    <ligand>
        <name>L-methionine</name>
        <dbReference type="ChEBI" id="CHEBI:57844"/>
    </ligand>
</feature>
<dbReference type="CDD" id="cd03311">
    <property type="entry name" value="CIMS_C_terminal_like"/>
    <property type="match status" value="1"/>
</dbReference>
<name>A0A7X2S360_9BACI</name>
<dbReference type="GO" id="GO:0032259">
    <property type="term" value="P:methylation"/>
    <property type="evidence" value="ECO:0007669"/>
    <property type="project" value="UniProtKB-KW"/>
</dbReference>
<feature type="domain" description="Cobalamin-independent methionine synthase MetE N-terminal" evidence="16">
    <location>
        <begin position="3"/>
        <end position="300"/>
    </location>
</feature>
<proteinExistence type="inferred from homology"/>
<feature type="binding site" evidence="12">
    <location>
        <position position="578"/>
    </location>
    <ligand>
        <name>L-homocysteine</name>
        <dbReference type="ChEBI" id="CHEBI:58199"/>
    </ligand>
</feature>
<evidence type="ECO:0000256" key="8">
    <source>
        <dbReference type="ARBA" id="ARBA00022723"/>
    </source>
</evidence>
<keyword evidence="5 17" id="KW-0489">Methyltransferase</keyword>
<dbReference type="InterPro" id="IPR002629">
    <property type="entry name" value="Met_Synth_C/arc"/>
</dbReference>
<dbReference type="SUPFAM" id="SSF51726">
    <property type="entry name" value="UROD/MetE-like"/>
    <property type="match status" value="2"/>
</dbReference>
<dbReference type="NCBIfam" id="NF003556">
    <property type="entry name" value="PRK05222.1"/>
    <property type="match status" value="1"/>
</dbReference>
<reference evidence="17 18" key="1">
    <citation type="journal article" date="2017" name="Int. J. Syst. Evol. Microbiol.">
        <title>Bacillus mangrovi sp. nov., isolated from a sediment sample from a mangrove forest.</title>
        <authorList>
            <person name="Gupta V."/>
            <person name="Singh P.K."/>
            <person name="Korpole S."/>
            <person name="Tanuku N.R.S."/>
            <person name="Pinnaka A.K."/>
        </authorList>
    </citation>
    <scope>NUCLEOTIDE SEQUENCE [LARGE SCALE GENOMIC DNA]</scope>
    <source>
        <strain evidence="17 18">KCTC 33872</strain>
    </source>
</reference>
<evidence type="ECO:0000256" key="7">
    <source>
        <dbReference type="ARBA" id="ARBA00022679"/>
    </source>
</evidence>
<evidence type="ECO:0000256" key="13">
    <source>
        <dbReference type="PIRSR" id="PIRSR000382-2"/>
    </source>
</evidence>
<keyword evidence="6" id="KW-0028">Amino-acid biosynthesis</keyword>
<dbReference type="PIRSF" id="PIRSF000382">
    <property type="entry name" value="MeTrfase_B12_ind"/>
    <property type="match status" value="1"/>
</dbReference>
<comment type="function">
    <text evidence="1">Catalyzes the transfer of a methyl group from 5-methyltetrahydrofolate to homocysteine resulting in methionine formation.</text>
</comment>
<comment type="cofactor">
    <cofactor evidence="13">
        <name>Zn(2+)</name>
        <dbReference type="ChEBI" id="CHEBI:29105"/>
    </cofactor>
    <text evidence="13">Binds 2 Zn(2+) ions per subunit.</text>
</comment>
<dbReference type="GO" id="GO:0008270">
    <property type="term" value="F:zinc ion binding"/>
    <property type="evidence" value="ECO:0007669"/>
    <property type="project" value="InterPro"/>
</dbReference>
<dbReference type="EMBL" id="WMIB01000002">
    <property type="protein sequence ID" value="MTH52670.1"/>
    <property type="molecule type" value="Genomic_DNA"/>
</dbReference>
<keyword evidence="10 13" id="KW-0862">Zinc</keyword>
<sequence length="737" mass="84286">MYSSNQGYPRMGQDREWKRTLEQFWKKEMSEEEFSARMKKLKSIHVKKQADAGIHIVPAGDFTYYDQMLDTAFMFNLIPERHKSDHPLSLGSYFSMARGSDDAHACAMKKWFDTNYHYVVPEWEEDYEPRLNFNKPLEDYLEAKEAAECKPVIIGPYTFIILSKGCHSLKEAADKLLPLYIQCFRELKEHGAELVQVDEPAFVYEGLEEDLHVIFSIYEAFAEAVPDLKLLIQTYFEAPEAYEKLTALPVSGWGLDFTKGNTIELLKTHGFPKDKILAAGIVDGRNIWRTNGAAALDLLYFLIHEVQPADLHIQPSCSLIHVPETAEGEDGLPEGLLENLAFAQEKLEEVVTLVNAENADAREKILQWSTSSQPEAGPSSKSLRRAQSFSERTRLQQRVFRLPELPLTTIGSLPQTKEVRRNRKSFKDGTITKDQYERFIQEETKRWINIQEELGMDVLVHGEFERNDMVEYFGENLDGFAFTRKGWVQSYGSRGVKPPVIYDDVQWRGPITRDLTLYAQSLTEKPVKGMLTGPVTILNWSFAREDRFSESIAWSIAQALRKEVHALEEAGIRMIQIDEPAFREGLPLKASKQESYSRWAVNAFRASHYDVKAETQIHTHMCYSEFSEMLPVISEMDADVLSIEASKGGGELIRTFKDFQYDKSIGLGVYDIHSPRIPSVKEMEAVIRHCLEVLPAERFWINPDCGLKTRSEAEAVKSMENMAKAARIVRESLKQTV</sequence>
<feature type="binding site" evidence="13">
    <location>
        <position position="622"/>
    </location>
    <ligand>
        <name>Zn(2+)</name>
        <dbReference type="ChEBI" id="CHEBI:29105"/>
        <label>1</label>
        <note>catalytic</note>
    </ligand>
</feature>
<keyword evidence="18" id="KW-1185">Reference proteome</keyword>
<evidence type="ECO:0000256" key="3">
    <source>
        <dbReference type="ARBA" id="ARBA00009553"/>
    </source>
</evidence>
<feature type="binding site" evidence="12">
    <location>
        <position position="18"/>
    </location>
    <ligand>
        <name>5-methyltetrahydropteroyltri-L-glutamate</name>
        <dbReference type="ChEBI" id="CHEBI:58207"/>
    </ligand>
</feature>
<dbReference type="Pfam" id="PF08267">
    <property type="entry name" value="Meth_synt_1"/>
    <property type="match status" value="1"/>
</dbReference>
<evidence type="ECO:0000256" key="5">
    <source>
        <dbReference type="ARBA" id="ARBA00022603"/>
    </source>
</evidence>
<feature type="binding site" evidence="13">
    <location>
        <position position="705"/>
    </location>
    <ligand>
        <name>Zn(2+)</name>
        <dbReference type="ChEBI" id="CHEBI:29105"/>
        <label>1</label>
        <note>catalytic</note>
    </ligand>
</feature>
<evidence type="ECO:0000256" key="10">
    <source>
        <dbReference type="ARBA" id="ARBA00022833"/>
    </source>
</evidence>
<evidence type="ECO:0000256" key="2">
    <source>
        <dbReference type="ARBA" id="ARBA00004681"/>
    </source>
</evidence>
<dbReference type="GO" id="GO:0003871">
    <property type="term" value="F:5-methyltetrahydropteroyltriglutamate-homocysteine S-methyltransferase activity"/>
    <property type="evidence" value="ECO:0007669"/>
    <property type="project" value="UniProtKB-EC"/>
</dbReference>
<evidence type="ECO:0000256" key="6">
    <source>
        <dbReference type="ARBA" id="ARBA00022605"/>
    </source>
</evidence>
<evidence type="ECO:0000313" key="18">
    <source>
        <dbReference type="Proteomes" id="UP000434639"/>
    </source>
</evidence>
<dbReference type="NCBIfam" id="TIGR01371">
    <property type="entry name" value="met_syn_B12ind"/>
    <property type="match status" value="1"/>
</dbReference>
<dbReference type="Proteomes" id="UP000434639">
    <property type="component" value="Unassembled WGS sequence"/>
</dbReference>
<evidence type="ECO:0000259" key="15">
    <source>
        <dbReference type="Pfam" id="PF01717"/>
    </source>
</evidence>
<protein>
    <recommendedName>
        <fullName evidence="4">5-methyltetrahydropteroyltriglutamate--homocysteine S-methyltransferase</fullName>
        <ecNumber evidence="4">2.1.1.14</ecNumber>
    </recommendedName>
</protein>
<feature type="binding site" evidence="12">
    <location>
        <begin position="410"/>
        <end position="412"/>
    </location>
    <ligand>
        <name>L-homocysteine</name>
        <dbReference type="ChEBI" id="CHEBI:58199"/>
    </ligand>
</feature>
<feature type="binding site" evidence="12">
    <location>
        <position position="463"/>
    </location>
    <ligand>
        <name>L-methionine</name>
        <dbReference type="ChEBI" id="CHEBI:57844"/>
    </ligand>
</feature>
<dbReference type="InterPro" id="IPR013215">
    <property type="entry name" value="Cbl-indep_Met_Synth_N"/>
</dbReference>
<keyword evidence="7 17" id="KW-0808">Transferase</keyword>
<evidence type="ECO:0000256" key="9">
    <source>
        <dbReference type="ARBA" id="ARBA00022737"/>
    </source>
</evidence>
<dbReference type="InterPro" id="IPR006276">
    <property type="entry name" value="Cobalamin-indep_Met_synthase"/>
</dbReference>
<feature type="binding site" evidence="12">
    <location>
        <position position="540"/>
    </location>
    <ligand>
        <name>5-methyltetrahydropteroyltri-L-glutamate</name>
        <dbReference type="ChEBI" id="CHEBI:58207"/>
    </ligand>
</feature>
<evidence type="ECO:0000256" key="11">
    <source>
        <dbReference type="ARBA" id="ARBA00023167"/>
    </source>
</evidence>
<dbReference type="Gene3D" id="3.20.20.210">
    <property type="match status" value="2"/>
</dbReference>